<reference evidence="2 3" key="1">
    <citation type="submission" date="2014-03" db="EMBL/GenBank/DDBJ databases">
        <title>Bradyrhizobium valentinum sp. nov., isolated from effective nodules of Lupinus mariae-josephae, a lupine endemic of basic-lime soils in Eastern Spain.</title>
        <authorList>
            <person name="Duran D."/>
            <person name="Rey L."/>
            <person name="Navarro A."/>
            <person name="Busquets A."/>
            <person name="Imperial J."/>
            <person name="Ruiz-Argueso T."/>
        </authorList>
    </citation>
    <scope>NUCLEOTIDE SEQUENCE [LARGE SCALE GENOMIC DNA]</scope>
    <source>
        <strain evidence="2 3">Ro19</strain>
    </source>
</reference>
<dbReference type="Proteomes" id="UP000052023">
    <property type="component" value="Unassembled WGS sequence"/>
</dbReference>
<organism evidence="2 3">
    <name type="scientific">Bradyrhizobium retamae</name>
    <dbReference type="NCBI Taxonomy" id="1300035"/>
    <lineage>
        <taxon>Bacteria</taxon>
        <taxon>Pseudomonadati</taxon>
        <taxon>Pseudomonadota</taxon>
        <taxon>Alphaproteobacteria</taxon>
        <taxon>Hyphomicrobiales</taxon>
        <taxon>Nitrobacteraceae</taxon>
        <taxon>Bradyrhizobium</taxon>
    </lineage>
</organism>
<name>A0A0R3NEB2_9BRAD</name>
<evidence type="ECO:0000313" key="3">
    <source>
        <dbReference type="Proteomes" id="UP000052023"/>
    </source>
</evidence>
<dbReference type="AlphaFoldDB" id="A0A0R3NEB2"/>
<gene>
    <name evidence="2" type="ORF">CQ13_19405</name>
</gene>
<feature type="region of interest" description="Disordered" evidence="1">
    <location>
        <begin position="58"/>
        <end position="128"/>
    </location>
</feature>
<sequence>MRDLSHISTALPGLVSASTSRGDINMRKLILIAGFVLASTAAQAGDRSLSLGGIERASAKAVDAPKTAEVPQPEPPKYVERPAIEPKAETPKAETLKAETPKAEAPRLAAKVQQPAAERSRAERGRPVARRTALMSKSMKPRRRHHWIEARIVRELHRHGIYW</sequence>
<evidence type="ECO:0000313" key="2">
    <source>
        <dbReference type="EMBL" id="KRR28719.1"/>
    </source>
</evidence>
<feature type="compositionally biased region" description="Basic and acidic residues" evidence="1">
    <location>
        <begin position="77"/>
        <end position="105"/>
    </location>
</feature>
<protein>
    <submittedName>
        <fullName evidence="2">Uncharacterized protein</fullName>
    </submittedName>
</protein>
<dbReference type="EMBL" id="LLYA01000068">
    <property type="protein sequence ID" value="KRR28719.1"/>
    <property type="molecule type" value="Genomic_DNA"/>
</dbReference>
<proteinExistence type="predicted"/>
<accession>A0A0R3NEB2</accession>
<evidence type="ECO:0000256" key="1">
    <source>
        <dbReference type="SAM" id="MobiDB-lite"/>
    </source>
</evidence>
<comment type="caution">
    <text evidence="2">The sequence shown here is derived from an EMBL/GenBank/DDBJ whole genome shotgun (WGS) entry which is preliminary data.</text>
</comment>
<keyword evidence="3" id="KW-1185">Reference proteome</keyword>